<dbReference type="InterPro" id="IPR006612">
    <property type="entry name" value="THAP_Znf"/>
</dbReference>
<feature type="compositionally biased region" description="Basic and acidic residues" evidence="15">
    <location>
        <begin position="79"/>
        <end position="163"/>
    </location>
</feature>
<dbReference type="InterPro" id="IPR036236">
    <property type="entry name" value="Znf_C2H2_sf"/>
</dbReference>
<feature type="domain" description="C2H2-type" evidence="16">
    <location>
        <begin position="479"/>
        <end position="507"/>
    </location>
</feature>
<dbReference type="GO" id="GO:0035282">
    <property type="term" value="P:segmentation"/>
    <property type="evidence" value="ECO:0007669"/>
    <property type="project" value="UniProtKB-KW"/>
</dbReference>
<feature type="region of interest" description="Disordered" evidence="15">
    <location>
        <begin position="488"/>
        <end position="521"/>
    </location>
</feature>
<comment type="function">
    <text evidence="1">Gap class segmentation protein that controls development of head structures.</text>
</comment>
<dbReference type="Gene3D" id="3.30.160.60">
    <property type="entry name" value="Classic Zinc Finger"/>
    <property type="match status" value="3"/>
</dbReference>
<feature type="compositionally biased region" description="Basic and acidic residues" evidence="15">
    <location>
        <begin position="173"/>
        <end position="210"/>
    </location>
</feature>
<dbReference type="Gene3D" id="6.20.210.20">
    <property type="entry name" value="THAP domain"/>
    <property type="match status" value="1"/>
</dbReference>
<evidence type="ECO:0000256" key="1">
    <source>
        <dbReference type="ARBA" id="ARBA00003983"/>
    </source>
</evidence>
<evidence type="ECO:0000256" key="13">
    <source>
        <dbReference type="PROSITE-ProRule" id="PRU00042"/>
    </source>
</evidence>
<dbReference type="Pfam" id="PF05485">
    <property type="entry name" value="THAP"/>
    <property type="match status" value="1"/>
</dbReference>
<accession>A0ABD0S3W9</accession>
<proteinExistence type="inferred from homology"/>
<evidence type="ECO:0000256" key="14">
    <source>
        <dbReference type="PROSITE-ProRule" id="PRU00309"/>
    </source>
</evidence>
<dbReference type="PROSITE" id="PS50950">
    <property type="entry name" value="ZF_THAP"/>
    <property type="match status" value="1"/>
</dbReference>
<evidence type="ECO:0000256" key="6">
    <source>
        <dbReference type="ARBA" id="ARBA00022492"/>
    </source>
</evidence>
<evidence type="ECO:0000313" key="18">
    <source>
        <dbReference type="EMBL" id="KAL0808732.1"/>
    </source>
</evidence>
<keyword evidence="10" id="KW-0862">Zinc</keyword>
<dbReference type="GO" id="GO:0005634">
    <property type="term" value="C:nucleus"/>
    <property type="evidence" value="ECO:0007669"/>
    <property type="project" value="UniProtKB-SubCell"/>
</dbReference>
<dbReference type="SUPFAM" id="SSF57667">
    <property type="entry name" value="beta-beta-alpha zinc fingers"/>
    <property type="match status" value="1"/>
</dbReference>
<gene>
    <name evidence="18" type="ORF">ABMA28_013161</name>
</gene>
<feature type="compositionally biased region" description="Basic residues" evidence="15">
    <location>
        <begin position="488"/>
        <end position="503"/>
    </location>
</feature>
<keyword evidence="7" id="KW-0479">Metal-binding</keyword>
<dbReference type="AlphaFoldDB" id="A0ABD0S3W9"/>
<evidence type="ECO:0000256" key="11">
    <source>
        <dbReference type="ARBA" id="ARBA00023125"/>
    </source>
</evidence>
<evidence type="ECO:0000256" key="7">
    <source>
        <dbReference type="ARBA" id="ARBA00022723"/>
    </source>
</evidence>
<comment type="subcellular location">
    <subcellularLocation>
        <location evidence="2">Nucleus</location>
    </subcellularLocation>
</comment>
<protein>
    <recommendedName>
        <fullName evidence="4">Protein hunchback</fullName>
    </recommendedName>
</protein>
<evidence type="ECO:0000256" key="9">
    <source>
        <dbReference type="ARBA" id="ARBA00022771"/>
    </source>
</evidence>
<dbReference type="GO" id="GO:0008270">
    <property type="term" value="F:zinc ion binding"/>
    <property type="evidence" value="ECO:0007669"/>
    <property type="project" value="UniProtKB-KW"/>
</dbReference>
<evidence type="ECO:0000256" key="15">
    <source>
        <dbReference type="SAM" id="MobiDB-lite"/>
    </source>
</evidence>
<evidence type="ECO:0000259" key="16">
    <source>
        <dbReference type="PROSITE" id="PS50157"/>
    </source>
</evidence>
<evidence type="ECO:0000259" key="17">
    <source>
        <dbReference type="PROSITE" id="PS50950"/>
    </source>
</evidence>
<dbReference type="SUPFAM" id="SSF57716">
    <property type="entry name" value="Glucocorticoid receptor-like (DNA-binding domain)"/>
    <property type="match status" value="1"/>
</dbReference>
<keyword evidence="12" id="KW-0539">Nucleus</keyword>
<dbReference type="SMART" id="SM00980">
    <property type="entry name" value="THAP"/>
    <property type="match status" value="1"/>
</dbReference>
<dbReference type="GO" id="GO:0003677">
    <property type="term" value="F:DNA binding"/>
    <property type="evidence" value="ECO:0007669"/>
    <property type="project" value="UniProtKB-UniRule"/>
</dbReference>
<keyword evidence="11 14" id="KW-0238">DNA-binding</keyword>
<dbReference type="EMBL" id="JBEDNZ010000031">
    <property type="protein sequence ID" value="KAL0808732.1"/>
    <property type="molecule type" value="Genomic_DNA"/>
</dbReference>
<feature type="region of interest" description="Disordered" evidence="15">
    <location>
        <begin position="74"/>
        <end position="224"/>
    </location>
</feature>
<dbReference type="PANTHER" id="PTHR24392">
    <property type="entry name" value="ZINC FINGER PROTEIN"/>
    <property type="match status" value="1"/>
</dbReference>
<evidence type="ECO:0000256" key="8">
    <source>
        <dbReference type="ARBA" id="ARBA00022737"/>
    </source>
</evidence>
<keyword evidence="9 13" id="KW-0863">Zinc-finger</keyword>
<feature type="domain" description="THAP-type" evidence="17">
    <location>
        <begin position="1"/>
        <end position="72"/>
    </location>
</feature>
<dbReference type="PROSITE" id="PS50157">
    <property type="entry name" value="ZINC_FINGER_C2H2_2"/>
    <property type="match status" value="2"/>
</dbReference>
<evidence type="ECO:0000256" key="2">
    <source>
        <dbReference type="ARBA" id="ARBA00004123"/>
    </source>
</evidence>
<evidence type="ECO:0000256" key="5">
    <source>
        <dbReference type="ARBA" id="ARBA00022473"/>
    </source>
</evidence>
<dbReference type="PANTHER" id="PTHR24392:SF49">
    <property type="entry name" value="PROTEIN HUNCHBACK"/>
    <property type="match status" value="1"/>
</dbReference>
<dbReference type="InterPro" id="IPR013087">
    <property type="entry name" value="Znf_C2H2_type"/>
</dbReference>
<dbReference type="InterPro" id="IPR038441">
    <property type="entry name" value="THAP_Znf_sf"/>
</dbReference>
<keyword evidence="6" id="KW-0302">Gap protein</keyword>
<evidence type="ECO:0000256" key="3">
    <source>
        <dbReference type="ARBA" id="ARBA00007746"/>
    </source>
</evidence>
<organism evidence="18 19">
    <name type="scientific">Loxostege sticticalis</name>
    <name type="common">Beet webworm moth</name>
    <dbReference type="NCBI Taxonomy" id="481309"/>
    <lineage>
        <taxon>Eukaryota</taxon>
        <taxon>Metazoa</taxon>
        <taxon>Ecdysozoa</taxon>
        <taxon>Arthropoda</taxon>
        <taxon>Hexapoda</taxon>
        <taxon>Insecta</taxon>
        <taxon>Pterygota</taxon>
        <taxon>Neoptera</taxon>
        <taxon>Endopterygota</taxon>
        <taxon>Lepidoptera</taxon>
        <taxon>Glossata</taxon>
        <taxon>Ditrysia</taxon>
        <taxon>Pyraloidea</taxon>
        <taxon>Crambidae</taxon>
        <taxon>Pyraustinae</taxon>
        <taxon>Loxostege</taxon>
    </lineage>
</organism>
<evidence type="ECO:0000256" key="10">
    <source>
        <dbReference type="ARBA" id="ARBA00022833"/>
    </source>
</evidence>
<keyword evidence="5" id="KW-0217">Developmental protein</keyword>
<evidence type="ECO:0000313" key="19">
    <source>
        <dbReference type="Proteomes" id="UP001549921"/>
    </source>
</evidence>
<sequence length="521" mass="59494">MSKTKCCVRGCKSSPPHFKFPTSRVLVRKWLAALGSRCGVQGSVCSRHFRAEQWECARGRARLNKGVVPSVFDEDIKQDDDAAKETDAVPNANDKHKEETNSEDSRDSTDKTDPQKERDDPLKDSSDPAKERNGPEREIDEQEKDKDDPKGKKDTEKESEMSGEKGMSNGNKDSGEERVQEKASKESEEASKSSDSLDSKGSKDKSKESTPKLPSGPRDIDKDKVEDIEDLLTYYHIKQNNIHNTTEENDCLMVLESVQVEVDPSALMLQEQDYHETDPEMDTLDIEEDPPNEKEDPISLLTSSDEDDVIIQEPHIDTVEVSDETDEDDMPLVKLLRKRRAEKKKNATKKAPKKSDPTIAQITWGLYDYYCVQCHFKTSNAADYRKHMASHAKVILMCQLCGYMTASSSQFAKHEKQHGEKMYKCDLCDFRAKRNISLVYHMKTHQVSKEYKCGECEFVAYSDQAILRHIRFCNDGKKYKCDKCSYSTKKRSDLKRHKSRKHRASNEERDEDYVPPSGCLD</sequence>
<comment type="caution">
    <text evidence="18">The sequence shown here is derived from an EMBL/GenBank/DDBJ whole genome shotgun (WGS) entry which is preliminary data.</text>
</comment>
<evidence type="ECO:0000256" key="4">
    <source>
        <dbReference type="ARBA" id="ARBA00013638"/>
    </source>
</evidence>
<dbReference type="Proteomes" id="UP001549921">
    <property type="component" value="Unassembled WGS sequence"/>
</dbReference>
<evidence type="ECO:0000256" key="12">
    <source>
        <dbReference type="ARBA" id="ARBA00023242"/>
    </source>
</evidence>
<keyword evidence="8" id="KW-0677">Repeat</keyword>
<dbReference type="SMART" id="SM00692">
    <property type="entry name" value="DM3"/>
    <property type="match status" value="1"/>
</dbReference>
<feature type="domain" description="C2H2-type" evidence="16">
    <location>
        <begin position="423"/>
        <end position="450"/>
    </location>
</feature>
<dbReference type="SMART" id="SM00355">
    <property type="entry name" value="ZnF_C2H2"/>
    <property type="match status" value="5"/>
</dbReference>
<dbReference type="FunFam" id="3.30.160.60:FF:000614">
    <property type="entry name" value="Zinc finger protein 142"/>
    <property type="match status" value="1"/>
</dbReference>
<comment type="similarity">
    <text evidence="3">Belongs to the hunchback C2H2-type zinc-finger protein family.</text>
</comment>
<name>A0ABD0S3W9_LOXSC</name>
<reference evidence="18 19" key="1">
    <citation type="submission" date="2024-06" db="EMBL/GenBank/DDBJ databases">
        <title>A chromosome-level genome assembly of beet webworm, Loxostege sticticalis.</title>
        <authorList>
            <person name="Zhang Y."/>
        </authorList>
    </citation>
    <scope>NUCLEOTIDE SEQUENCE [LARGE SCALE GENOMIC DNA]</scope>
    <source>
        <strain evidence="18">AQ028</strain>
        <tissue evidence="18">Male pupae</tissue>
    </source>
</reference>